<dbReference type="Proteomes" id="UP000255102">
    <property type="component" value="Unassembled WGS sequence"/>
</dbReference>
<accession>A0A378PI75</accession>
<dbReference type="AlphaFoldDB" id="A0A378PI75"/>
<gene>
    <name evidence="2" type="ORF">NCTC11227_00067</name>
</gene>
<dbReference type="RefSeq" id="WP_063513288.1">
    <property type="nucleotide sequence ID" value="NZ_CP011158.1"/>
</dbReference>
<evidence type="ECO:0000256" key="1">
    <source>
        <dbReference type="SAM" id="SignalP"/>
    </source>
</evidence>
<evidence type="ECO:0000313" key="3">
    <source>
        <dbReference type="Proteomes" id="UP000255102"/>
    </source>
</evidence>
<feature type="chain" id="PRO_5016672693" evidence="1">
    <location>
        <begin position="21"/>
        <end position="155"/>
    </location>
</feature>
<reference evidence="2 3" key="1">
    <citation type="submission" date="2018-06" db="EMBL/GenBank/DDBJ databases">
        <authorList>
            <consortium name="Pathogen Informatics"/>
            <person name="Doyle S."/>
        </authorList>
    </citation>
    <scope>NUCLEOTIDE SEQUENCE [LARGE SCALE GENOMIC DNA]</scope>
    <source>
        <strain evidence="2 3">NCTC11227</strain>
    </source>
</reference>
<feature type="signal peptide" evidence="1">
    <location>
        <begin position="1"/>
        <end position="20"/>
    </location>
</feature>
<sequence length="155" mass="15601">MKKLSILALTATIATAPVFAEVTLHQTTLSVELSTQPTQATDLSFAFDDVENLQAIVMTDKEMAETEGAVANFAIGSIMGGLGGHYGYLASSVASGTHNKYAHLAAITTGAGAGAMSPVVGATAMVNGMRGVAVGAVVGGVNGYASTLGTTHNIR</sequence>
<dbReference type="EMBL" id="UGPW01000001">
    <property type="protein sequence ID" value="STY86106.1"/>
    <property type="molecule type" value="Genomic_DNA"/>
</dbReference>
<keyword evidence="1" id="KW-0732">Signal</keyword>
<name>A0A378PI75_9GAMM</name>
<organism evidence="2 3">
    <name type="scientific">Moraxella ovis</name>
    <dbReference type="NCBI Taxonomy" id="29433"/>
    <lineage>
        <taxon>Bacteria</taxon>
        <taxon>Pseudomonadati</taxon>
        <taxon>Pseudomonadota</taxon>
        <taxon>Gammaproteobacteria</taxon>
        <taxon>Moraxellales</taxon>
        <taxon>Moraxellaceae</taxon>
        <taxon>Moraxella</taxon>
    </lineage>
</organism>
<protein>
    <submittedName>
        <fullName evidence="2">Uncharacterized protein</fullName>
    </submittedName>
</protein>
<proteinExistence type="predicted"/>
<evidence type="ECO:0000313" key="2">
    <source>
        <dbReference type="EMBL" id="STY86106.1"/>
    </source>
</evidence>